<dbReference type="InterPro" id="IPR056823">
    <property type="entry name" value="TEN-like_YD-shell"/>
</dbReference>
<organism evidence="3 4">
    <name type="scientific">Sorangium cellulosum</name>
    <name type="common">Polyangium cellulosum</name>
    <dbReference type="NCBI Taxonomy" id="56"/>
    <lineage>
        <taxon>Bacteria</taxon>
        <taxon>Pseudomonadati</taxon>
        <taxon>Myxococcota</taxon>
        <taxon>Polyangia</taxon>
        <taxon>Polyangiales</taxon>
        <taxon>Polyangiaceae</taxon>
        <taxon>Sorangium</taxon>
    </lineage>
</organism>
<dbReference type="Pfam" id="PF25023">
    <property type="entry name" value="TEN_YD-shell"/>
    <property type="match status" value="1"/>
</dbReference>
<reference evidence="3 4" key="1">
    <citation type="submission" date="2014-02" db="EMBL/GenBank/DDBJ databases">
        <title>The small core and large imbalanced accessory genome model reveals a collaborative survival strategy of Sorangium cellulosum strains in nature.</title>
        <authorList>
            <person name="Han K."/>
            <person name="Peng R."/>
            <person name="Blom J."/>
            <person name="Li Y.-Z."/>
        </authorList>
    </citation>
    <scope>NUCLEOTIDE SEQUENCE [LARGE SCALE GENOMIC DNA]</scope>
    <source>
        <strain evidence="3 4">So0007-03</strain>
    </source>
</reference>
<dbReference type="Gene3D" id="2.180.10.10">
    <property type="entry name" value="RHS repeat-associated core"/>
    <property type="match status" value="1"/>
</dbReference>
<dbReference type="AlphaFoldDB" id="A0A150TDU1"/>
<dbReference type="Proteomes" id="UP000075502">
    <property type="component" value="Unassembled WGS sequence"/>
</dbReference>
<proteinExistence type="predicted"/>
<dbReference type="InterPro" id="IPR025968">
    <property type="entry name" value="YwqJ_deaminase"/>
</dbReference>
<feature type="domain" description="Teneurin-like YD-shell" evidence="2">
    <location>
        <begin position="7"/>
        <end position="237"/>
    </location>
</feature>
<comment type="caution">
    <text evidence="3">The sequence shown here is derived from an EMBL/GenBank/DDBJ whole genome shotgun (WGS) entry which is preliminary data.</text>
</comment>
<evidence type="ECO:0000256" key="1">
    <source>
        <dbReference type="ARBA" id="ARBA00022737"/>
    </source>
</evidence>
<dbReference type="InterPro" id="IPR050708">
    <property type="entry name" value="T6SS_VgrG/RHS"/>
</dbReference>
<dbReference type="NCBIfam" id="TIGR03696">
    <property type="entry name" value="Rhs_assc_core"/>
    <property type="match status" value="1"/>
</dbReference>
<accession>A0A150TDU1</accession>
<sequence>MGQLLAKIPAHGRAELFGFDEVGNLYATEAGEHAYDRGGALLRRGETAYAYDERARLVEKRLSDGSRWKYTWDGRGRLASVVVPDGRVVEFIYDAFCRRLAKRVRSSQGQLLALTRFVWDDQHLLHEERMRVASPGVPVTETRTYVFPDGSFAPLAHIDDGGALEFYVSAPNGFPDLLVTSSGQIAAEQRARAFGAVQGEAFTPLRFPGQYADEETGLCYNRHRYYDPDVGRYISPDPVEIVRRYGFADNSPLNTVDLDGLQPMTTTVRRSQINPDGSRTPLPNASGVSMGLRDPDNPVDIHPTVWNNMAPQAPVQAANGSTNWQFPQATRPPANCSEPAALSEHLYDYERRNNLPRGTCGSGSDPNNQHLRNALGEIEEISSIQEGGGPRKACPNCGVLIRNLQNQANQGASSDDLVNLVRRTLPGIEEPNTG</sequence>
<dbReference type="PANTHER" id="PTHR32305:SF15">
    <property type="entry name" value="PROTEIN RHSA-RELATED"/>
    <property type="match status" value="1"/>
</dbReference>
<name>A0A150TDU1_SORCE</name>
<dbReference type="InterPro" id="IPR022385">
    <property type="entry name" value="Rhs_assc_core"/>
</dbReference>
<protein>
    <recommendedName>
        <fullName evidence="2">Teneurin-like YD-shell domain-containing protein</fullName>
    </recommendedName>
</protein>
<dbReference type="Pfam" id="PF14431">
    <property type="entry name" value="YwqJ-deaminase"/>
    <property type="match status" value="1"/>
</dbReference>
<dbReference type="InterPro" id="IPR006530">
    <property type="entry name" value="YD"/>
</dbReference>
<dbReference type="PANTHER" id="PTHR32305">
    <property type="match status" value="1"/>
</dbReference>
<gene>
    <name evidence="3" type="ORF">BE21_54120</name>
</gene>
<dbReference type="EMBL" id="JEME01002904">
    <property type="protein sequence ID" value="KYG02860.1"/>
    <property type="molecule type" value="Genomic_DNA"/>
</dbReference>
<evidence type="ECO:0000259" key="2">
    <source>
        <dbReference type="Pfam" id="PF25023"/>
    </source>
</evidence>
<evidence type="ECO:0000313" key="4">
    <source>
        <dbReference type="Proteomes" id="UP000075502"/>
    </source>
</evidence>
<keyword evidence="1" id="KW-0677">Repeat</keyword>
<dbReference type="NCBIfam" id="TIGR01643">
    <property type="entry name" value="YD_repeat_2x"/>
    <property type="match status" value="2"/>
</dbReference>
<dbReference type="PRINTS" id="PR00394">
    <property type="entry name" value="RHSPROTEIN"/>
</dbReference>
<evidence type="ECO:0000313" key="3">
    <source>
        <dbReference type="EMBL" id="KYG02860.1"/>
    </source>
</evidence>